<reference evidence="3 4" key="1">
    <citation type="submission" date="2019-12" db="EMBL/GenBank/DDBJ databases">
        <title>Isolation and characterization of three novel carbon monoxide-oxidizing members of Halobacteria from salione crusts and soils.</title>
        <authorList>
            <person name="Myers M.R."/>
            <person name="King G.M."/>
        </authorList>
    </citation>
    <scope>NUCLEOTIDE SEQUENCE [LARGE SCALE GENOMIC DNA]</scope>
    <source>
        <strain evidence="3 4">WSH3</strain>
    </source>
</reference>
<dbReference type="AlphaFoldDB" id="A0A6B0TAZ8"/>
<dbReference type="Proteomes" id="UP000466535">
    <property type="component" value="Unassembled WGS sequence"/>
</dbReference>
<dbReference type="InterPro" id="IPR005353">
    <property type="entry name" value="UPF0146"/>
</dbReference>
<dbReference type="HAMAP" id="MF_00341">
    <property type="entry name" value="UPF0146"/>
    <property type="match status" value="1"/>
</dbReference>
<evidence type="ECO:0000313" key="3">
    <source>
        <dbReference type="EMBL" id="MXR52793.1"/>
    </source>
</evidence>
<proteinExistence type="inferred from homology"/>
<name>A0A6B0TAZ8_9EURY</name>
<dbReference type="RefSeq" id="WP_368278516.1">
    <property type="nucleotide sequence ID" value="NZ_WUUT01000006.1"/>
</dbReference>
<evidence type="ECO:0000256" key="2">
    <source>
        <dbReference type="HAMAP-Rule" id="MF_00341"/>
    </source>
</evidence>
<accession>A0A6B0TAZ8</accession>
<dbReference type="Pfam" id="PF03686">
    <property type="entry name" value="UPF0146"/>
    <property type="match status" value="1"/>
</dbReference>
<dbReference type="SUPFAM" id="SSF53335">
    <property type="entry name" value="S-adenosyl-L-methionine-dependent methyltransferases"/>
    <property type="match status" value="1"/>
</dbReference>
<dbReference type="PIRSF" id="PIRSF016725">
    <property type="entry name" value="UCP016725"/>
    <property type="match status" value="1"/>
</dbReference>
<comment type="caution">
    <text evidence="3">The sequence shown here is derived from an EMBL/GenBank/DDBJ whole genome shotgun (WGS) entry which is preliminary data.</text>
</comment>
<dbReference type="Gene3D" id="3.40.50.150">
    <property type="entry name" value="Vaccinia Virus protein VP39"/>
    <property type="match status" value="1"/>
</dbReference>
<protein>
    <recommendedName>
        <fullName evidence="2">UPF0146 protein GRX03_14410</fullName>
    </recommendedName>
</protein>
<comment type="similarity">
    <text evidence="1 2">Belongs to the UPF0146 family.</text>
</comment>
<evidence type="ECO:0000313" key="4">
    <source>
        <dbReference type="Proteomes" id="UP000466535"/>
    </source>
</evidence>
<gene>
    <name evidence="3" type="ORF">GRX03_14410</name>
</gene>
<organism evidence="3 4">
    <name type="scientific">Halovenus carboxidivorans</name>
    <dbReference type="NCBI Taxonomy" id="2692199"/>
    <lineage>
        <taxon>Archaea</taxon>
        <taxon>Methanobacteriati</taxon>
        <taxon>Methanobacteriota</taxon>
        <taxon>Stenosarchaea group</taxon>
        <taxon>Halobacteria</taxon>
        <taxon>Halobacteriales</taxon>
        <taxon>Haloarculaceae</taxon>
        <taxon>Halovenus</taxon>
    </lineage>
</organism>
<dbReference type="EMBL" id="WUUT01000006">
    <property type="protein sequence ID" value="MXR52793.1"/>
    <property type="molecule type" value="Genomic_DNA"/>
</dbReference>
<evidence type="ECO:0000256" key="1">
    <source>
        <dbReference type="ARBA" id="ARBA00006969"/>
    </source>
</evidence>
<keyword evidence="4" id="KW-1185">Reference proteome</keyword>
<dbReference type="InterPro" id="IPR029063">
    <property type="entry name" value="SAM-dependent_MTases_sf"/>
</dbReference>
<sequence length="133" mass="14207">MRTETVDAIADRLAGYDRVVEVAVGTRTAVARELAGRGVAVTATDVVDRETPEGVRFARDDLTAPTLSVYEGADCLFAQNLPPELHKPTVRLAARVDADCLFTTLGGDPPLVEVSRETIPGETLFVVRANGGR</sequence>